<evidence type="ECO:0000256" key="4">
    <source>
        <dbReference type="ARBA" id="ARBA00023163"/>
    </source>
</evidence>
<proteinExistence type="predicted"/>
<keyword evidence="7" id="KW-1185">Reference proteome</keyword>
<dbReference type="InterPro" id="IPR047264">
    <property type="entry name" value="Cupin_HpaA-like_N"/>
</dbReference>
<dbReference type="GO" id="GO:0043565">
    <property type="term" value="F:sequence-specific DNA binding"/>
    <property type="evidence" value="ECO:0007669"/>
    <property type="project" value="InterPro"/>
</dbReference>
<evidence type="ECO:0000256" key="3">
    <source>
        <dbReference type="ARBA" id="ARBA00023159"/>
    </source>
</evidence>
<keyword evidence="4" id="KW-0804">Transcription</keyword>
<dbReference type="PROSITE" id="PS00041">
    <property type="entry name" value="HTH_ARAC_FAMILY_1"/>
    <property type="match status" value="1"/>
</dbReference>
<dbReference type="InterPro" id="IPR018060">
    <property type="entry name" value="HTH_AraC"/>
</dbReference>
<dbReference type="SUPFAM" id="SSF51215">
    <property type="entry name" value="Regulatory protein AraC"/>
    <property type="match status" value="1"/>
</dbReference>
<evidence type="ECO:0000256" key="2">
    <source>
        <dbReference type="ARBA" id="ARBA00023125"/>
    </source>
</evidence>
<dbReference type="CDD" id="cd06999">
    <property type="entry name" value="cupin_HpaA-like_N"/>
    <property type="match status" value="1"/>
</dbReference>
<dbReference type="Proteomes" id="UP000282125">
    <property type="component" value="Unassembled WGS sequence"/>
</dbReference>
<dbReference type="SMART" id="SM00342">
    <property type="entry name" value="HTH_ARAC"/>
    <property type="match status" value="1"/>
</dbReference>
<dbReference type="InterPro" id="IPR003313">
    <property type="entry name" value="AraC-bd"/>
</dbReference>
<reference evidence="6 7" key="1">
    <citation type="submission" date="2018-11" db="EMBL/GenBank/DDBJ databases">
        <title>Gemmobacter sp. nov., YIM 102744-1 draft genome.</title>
        <authorList>
            <person name="Li G."/>
            <person name="Jiang Y."/>
        </authorList>
    </citation>
    <scope>NUCLEOTIDE SEQUENCE [LARGE SCALE GENOMIC DNA]</scope>
    <source>
        <strain evidence="6 7">YIM 102744-1</strain>
    </source>
</reference>
<dbReference type="InterPro" id="IPR018062">
    <property type="entry name" value="HTH_AraC-typ_CS"/>
</dbReference>
<keyword evidence="1" id="KW-0805">Transcription regulation</keyword>
<dbReference type="InterPro" id="IPR009057">
    <property type="entry name" value="Homeodomain-like_sf"/>
</dbReference>
<dbReference type="PANTHER" id="PTHR43280:SF32">
    <property type="entry name" value="TRANSCRIPTIONAL REGULATORY PROTEIN"/>
    <property type="match status" value="1"/>
</dbReference>
<feature type="domain" description="HTH araC/xylS-type" evidence="5">
    <location>
        <begin position="196"/>
        <end position="294"/>
    </location>
</feature>
<dbReference type="GO" id="GO:0003700">
    <property type="term" value="F:DNA-binding transcription factor activity"/>
    <property type="evidence" value="ECO:0007669"/>
    <property type="project" value="InterPro"/>
</dbReference>
<sequence>MLMDAGGINWYYSCMYAQTLIPNFQLFGETSAFPDVIHHERIRDRARLHDWKIGTHRHTDMVQLFHMERGAAEVRIDGQTHRLQDGELLYIPVHAVHGFAFRQGSEGGVFSFPLTLTEALPAASGDLAARLTRPLRATCDAAFLRLLVALVQAFEDTGTFRASLLASLGQAVLISVAQAALSEDDAEEAATQRRMGDFVRFLREDLSATRGVGDYARAMGITTGHLNRICRAASGVSVSDYIEAARMTEARRLLAFTQLSIAEIGYRLGYTDPSYFSRRFRSVAGLTPSVYRQQFLA</sequence>
<dbReference type="SUPFAM" id="SSF46689">
    <property type="entry name" value="Homeodomain-like"/>
    <property type="match status" value="1"/>
</dbReference>
<gene>
    <name evidence="6" type="ORF">EG244_13435</name>
</gene>
<evidence type="ECO:0000256" key="1">
    <source>
        <dbReference type="ARBA" id="ARBA00023015"/>
    </source>
</evidence>
<keyword evidence="2" id="KW-0238">DNA-binding</keyword>
<dbReference type="InterPro" id="IPR014710">
    <property type="entry name" value="RmlC-like_jellyroll"/>
</dbReference>
<evidence type="ECO:0000313" key="7">
    <source>
        <dbReference type="Proteomes" id="UP000282125"/>
    </source>
</evidence>
<dbReference type="InterPro" id="IPR020449">
    <property type="entry name" value="Tscrpt_reg_AraC-type_HTH"/>
</dbReference>
<protein>
    <submittedName>
        <fullName evidence="6">Helix-turn-helix domain-containing protein</fullName>
    </submittedName>
</protein>
<dbReference type="InterPro" id="IPR037923">
    <property type="entry name" value="HTH-like"/>
</dbReference>
<keyword evidence="3" id="KW-0010">Activator</keyword>
<name>A0A3P3DG05_9RHOB</name>
<dbReference type="PRINTS" id="PR00032">
    <property type="entry name" value="HTHARAC"/>
</dbReference>
<dbReference type="Pfam" id="PF12833">
    <property type="entry name" value="HTH_18"/>
    <property type="match status" value="1"/>
</dbReference>
<dbReference type="AlphaFoldDB" id="A0A3P3DG05"/>
<dbReference type="PANTHER" id="PTHR43280">
    <property type="entry name" value="ARAC-FAMILY TRANSCRIPTIONAL REGULATOR"/>
    <property type="match status" value="1"/>
</dbReference>
<comment type="caution">
    <text evidence="6">The sequence shown here is derived from an EMBL/GenBank/DDBJ whole genome shotgun (WGS) entry which is preliminary data.</text>
</comment>
<evidence type="ECO:0000259" key="5">
    <source>
        <dbReference type="PROSITE" id="PS01124"/>
    </source>
</evidence>
<organism evidence="6 7">
    <name type="scientific">Falsigemmobacter faecalis</name>
    <dbReference type="NCBI Taxonomy" id="2488730"/>
    <lineage>
        <taxon>Bacteria</taxon>
        <taxon>Pseudomonadati</taxon>
        <taxon>Pseudomonadota</taxon>
        <taxon>Alphaproteobacteria</taxon>
        <taxon>Rhodobacterales</taxon>
        <taxon>Paracoccaceae</taxon>
        <taxon>Falsigemmobacter</taxon>
    </lineage>
</organism>
<dbReference type="PROSITE" id="PS01124">
    <property type="entry name" value="HTH_ARAC_FAMILY_2"/>
    <property type="match status" value="1"/>
</dbReference>
<evidence type="ECO:0000313" key="6">
    <source>
        <dbReference type="EMBL" id="RRH73217.1"/>
    </source>
</evidence>
<dbReference type="EMBL" id="RRAZ01000019">
    <property type="protein sequence ID" value="RRH73217.1"/>
    <property type="molecule type" value="Genomic_DNA"/>
</dbReference>
<dbReference type="Gene3D" id="2.60.120.10">
    <property type="entry name" value="Jelly Rolls"/>
    <property type="match status" value="1"/>
</dbReference>
<accession>A0A3P3DG05</accession>
<dbReference type="Gene3D" id="1.10.10.60">
    <property type="entry name" value="Homeodomain-like"/>
    <property type="match status" value="1"/>
</dbReference>
<dbReference type="Pfam" id="PF02311">
    <property type="entry name" value="AraC_binding"/>
    <property type="match status" value="1"/>
</dbReference>